<dbReference type="InterPro" id="IPR036967">
    <property type="entry name" value="Ribosomal_uS11_sf"/>
</dbReference>
<dbReference type="InterPro" id="IPR001971">
    <property type="entry name" value="Ribosomal_uS11"/>
</dbReference>
<evidence type="ECO:0000256" key="2">
    <source>
        <dbReference type="ARBA" id="ARBA00022980"/>
    </source>
</evidence>
<organism evidence="8 9">
    <name type="scientific">Candidatus Wolfebacteria bacterium RIFCSPHIGHO2_01_FULL_48_22</name>
    <dbReference type="NCBI Taxonomy" id="1802555"/>
    <lineage>
        <taxon>Bacteria</taxon>
        <taxon>Candidatus Wolfeibacteriota</taxon>
    </lineage>
</organism>
<dbReference type="GO" id="GO:0006412">
    <property type="term" value="P:translation"/>
    <property type="evidence" value="ECO:0007669"/>
    <property type="project" value="UniProtKB-UniRule"/>
</dbReference>
<proteinExistence type="inferred from homology"/>
<comment type="subunit">
    <text evidence="5">Part of the 30S ribosomal subunit. Interacts with proteins S7 and S18. Binds to IF-3.</text>
</comment>
<dbReference type="Pfam" id="PF00411">
    <property type="entry name" value="Ribosomal_S11"/>
    <property type="match status" value="1"/>
</dbReference>
<dbReference type="PROSITE" id="PS00054">
    <property type="entry name" value="RIBOSOMAL_S11"/>
    <property type="match status" value="1"/>
</dbReference>
<keyword evidence="3 5" id="KW-0687">Ribonucleoprotein</keyword>
<sequence>MESGHVYVQASYNNTLITVTDASGNVITWASAGSLGFSGPKKATPFAAQKVTAVVLEKIQKTGPFQLHVVVKGVGSGRDSVIRTLSGAQGFTVASLRDATPIPHNGPRPPKPRRV</sequence>
<dbReference type="STRING" id="1802555.A2755_01960"/>
<dbReference type="PANTHER" id="PTHR11759">
    <property type="entry name" value="40S RIBOSOMAL PROTEIN S14/30S RIBOSOMAL PROTEIN S11"/>
    <property type="match status" value="1"/>
</dbReference>
<evidence type="ECO:0000256" key="3">
    <source>
        <dbReference type="ARBA" id="ARBA00023274"/>
    </source>
</evidence>
<name>A0A1F8DR97_9BACT</name>
<evidence type="ECO:0000256" key="6">
    <source>
        <dbReference type="RuleBase" id="RU003629"/>
    </source>
</evidence>
<dbReference type="GO" id="GO:0019843">
    <property type="term" value="F:rRNA binding"/>
    <property type="evidence" value="ECO:0007669"/>
    <property type="project" value="UniProtKB-UniRule"/>
</dbReference>
<dbReference type="GO" id="GO:1990904">
    <property type="term" value="C:ribonucleoprotein complex"/>
    <property type="evidence" value="ECO:0007669"/>
    <property type="project" value="UniProtKB-KW"/>
</dbReference>
<gene>
    <name evidence="5" type="primary">rpsK</name>
    <name evidence="8" type="ORF">A2755_01960</name>
</gene>
<accession>A0A1F8DR97</accession>
<evidence type="ECO:0000256" key="7">
    <source>
        <dbReference type="SAM" id="MobiDB-lite"/>
    </source>
</evidence>
<dbReference type="SUPFAM" id="SSF53137">
    <property type="entry name" value="Translational machinery components"/>
    <property type="match status" value="1"/>
</dbReference>
<dbReference type="Proteomes" id="UP000177029">
    <property type="component" value="Unassembled WGS sequence"/>
</dbReference>
<dbReference type="Gene3D" id="3.30.420.80">
    <property type="entry name" value="Ribosomal protein S11"/>
    <property type="match status" value="1"/>
</dbReference>
<dbReference type="PIRSF" id="PIRSF002131">
    <property type="entry name" value="Ribosomal_S11"/>
    <property type="match status" value="1"/>
</dbReference>
<reference evidence="8 9" key="1">
    <citation type="journal article" date="2016" name="Nat. Commun.">
        <title>Thousands of microbial genomes shed light on interconnected biogeochemical processes in an aquifer system.</title>
        <authorList>
            <person name="Anantharaman K."/>
            <person name="Brown C.T."/>
            <person name="Hug L.A."/>
            <person name="Sharon I."/>
            <person name="Castelle C.J."/>
            <person name="Probst A.J."/>
            <person name="Thomas B.C."/>
            <person name="Singh A."/>
            <person name="Wilkins M.J."/>
            <person name="Karaoz U."/>
            <person name="Brodie E.L."/>
            <person name="Williams K.H."/>
            <person name="Hubbard S.S."/>
            <person name="Banfield J.F."/>
        </authorList>
    </citation>
    <scope>NUCLEOTIDE SEQUENCE [LARGE SCALE GENOMIC DNA]</scope>
</reference>
<dbReference type="GO" id="GO:0003735">
    <property type="term" value="F:structural constituent of ribosome"/>
    <property type="evidence" value="ECO:0007669"/>
    <property type="project" value="InterPro"/>
</dbReference>
<evidence type="ECO:0000313" key="8">
    <source>
        <dbReference type="EMBL" id="OGM90962.1"/>
    </source>
</evidence>
<evidence type="ECO:0000256" key="5">
    <source>
        <dbReference type="HAMAP-Rule" id="MF_01310"/>
    </source>
</evidence>
<dbReference type="InterPro" id="IPR018102">
    <property type="entry name" value="Ribosomal_uS11_CS"/>
</dbReference>
<protein>
    <recommendedName>
        <fullName evidence="4 5">Small ribosomal subunit protein uS11</fullName>
    </recommendedName>
</protein>
<evidence type="ECO:0000256" key="4">
    <source>
        <dbReference type="ARBA" id="ARBA00035160"/>
    </source>
</evidence>
<dbReference type="EMBL" id="MGIP01000014">
    <property type="protein sequence ID" value="OGM90962.1"/>
    <property type="molecule type" value="Genomic_DNA"/>
</dbReference>
<keyword evidence="2 5" id="KW-0689">Ribosomal protein</keyword>
<dbReference type="AlphaFoldDB" id="A0A1F8DR97"/>
<dbReference type="HAMAP" id="MF_01310">
    <property type="entry name" value="Ribosomal_uS11"/>
    <property type="match status" value="1"/>
</dbReference>
<comment type="function">
    <text evidence="5">Located on the platform of the 30S subunit, it bridges several disparate RNA helices of the 16S rRNA. Forms part of the Shine-Dalgarno cleft in the 70S ribosome.</text>
</comment>
<comment type="caution">
    <text evidence="8">The sequence shown here is derived from an EMBL/GenBank/DDBJ whole genome shotgun (WGS) entry which is preliminary data.</text>
</comment>
<keyword evidence="5" id="KW-0694">RNA-binding</keyword>
<dbReference type="GO" id="GO:0005840">
    <property type="term" value="C:ribosome"/>
    <property type="evidence" value="ECO:0007669"/>
    <property type="project" value="UniProtKB-KW"/>
</dbReference>
<keyword evidence="5" id="KW-0699">rRNA-binding</keyword>
<evidence type="ECO:0000256" key="1">
    <source>
        <dbReference type="ARBA" id="ARBA00006194"/>
    </source>
</evidence>
<evidence type="ECO:0000313" key="9">
    <source>
        <dbReference type="Proteomes" id="UP000177029"/>
    </source>
</evidence>
<feature type="region of interest" description="Disordered" evidence="7">
    <location>
        <begin position="96"/>
        <end position="115"/>
    </location>
</feature>
<comment type="similarity">
    <text evidence="1 5 6">Belongs to the universal ribosomal protein uS11 family.</text>
</comment>
<dbReference type="NCBIfam" id="NF003698">
    <property type="entry name" value="PRK05309.1"/>
    <property type="match status" value="1"/>
</dbReference>